<dbReference type="PROSITE" id="PS50011">
    <property type="entry name" value="PROTEIN_KINASE_DOM"/>
    <property type="match status" value="1"/>
</dbReference>
<protein>
    <submittedName>
        <fullName evidence="4">Protein kinase-like domain</fullName>
    </submittedName>
</protein>
<feature type="compositionally biased region" description="Polar residues" evidence="2">
    <location>
        <begin position="1208"/>
        <end position="1221"/>
    </location>
</feature>
<dbReference type="Pfam" id="PF02493">
    <property type="entry name" value="MORN"/>
    <property type="match status" value="3"/>
</dbReference>
<keyword evidence="4" id="KW-0418">Kinase</keyword>
<feature type="compositionally biased region" description="Low complexity" evidence="2">
    <location>
        <begin position="214"/>
        <end position="228"/>
    </location>
</feature>
<feature type="compositionally biased region" description="Basic residues" evidence="2">
    <location>
        <begin position="1179"/>
        <end position="1191"/>
    </location>
</feature>
<feature type="compositionally biased region" description="Low complexity" evidence="2">
    <location>
        <begin position="1159"/>
        <end position="1174"/>
    </location>
</feature>
<accession>A0A0V0R4Z0</accession>
<feature type="region of interest" description="Disordered" evidence="2">
    <location>
        <begin position="1109"/>
        <end position="1134"/>
    </location>
</feature>
<feature type="compositionally biased region" description="Basic and acidic residues" evidence="2">
    <location>
        <begin position="654"/>
        <end position="671"/>
    </location>
</feature>
<feature type="compositionally biased region" description="Basic and acidic residues" evidence="2">
    <location>
        <begin position="854"/>
        <end position="879"/>
    </location>
</feature>
<feature type="region of interest" description="Disordered" evidence="2">
    <location>
        <begin position="1159"/>
        <end position="1269"/>
    </location>
</feature>
<dbReference type="PANTHER" id="PTHR23084">
    <property type="entry name" value="PHOSPHATIDYLINOSITOL-4-PHOSPHATE 5-KINASE RELATED"/>
    <property type="match status" value="1"/>
</dbReference>
<dbReference type="OMA" id="NINTDHE"/>
<evidence type="ECO:0000313" key="4">
    <source>
        <dbReference type="EMBL" id="KRX09529.1"/>
    </source>
</evidence>
<dbReference type="GO" id="GO:0004672">
    <property type="term" value="F:protein kinase activity"/>
    <property type="evidence" value="ECO:0007669"/>
    <property type="project" value="InterPro"/>
</dbReference>
<dbReference type="InterPro" id="IPR003409">
    <property type="entry name" value="MORN"/>
</dbReference>
<organism evidence="4 5">
    <name type="scientific">Pseudocohnilembus persalinus</name>
    <name type="common">Ciliate</name>
    <dbReference type="NCBI Taxonomy" id="266149"/>
    <lineage>
        <taxon>Eukaryota</taxon>
        <taxon>Sar</taxon>
        <taxon>Alveolata</taxon>
        <taxon>Ciliophora</taxon>
        <taxon>Intramacronucleata</taxon>
        <taxon>Oligohymenophorea</taxon>
        <taxon>Scuticociliatia</taxon>
        <taxon>Philasterida</taxon>
        <taxon>Pseudocohnilembidae</taxon>
        <taxon>Pseudocohnilembus</taxon>
    </lineage>
</organism>
<comment type="caution">
    <text evidence="4">The sequence shown here is derived from an EMBL/GenBank/DDBJ whole genome shotgun (WGS) entry which is preliminary data.</text>
</comment>
<reference evidence="4 5" key="1">
    <citation type="journal article" date="2015" name="Sci. Rep.">
        <title>Genome of the facultative scuticociliatosis pathogen Pseudocohnilembus persalinus provides insight into its virulence through horizontal gene transfer.</title>
        <authorList>
            <person name="Xiong J."/>
            <person name="Wang G."/>
            <person name="Cheng J."/>
            <person name="Tian M."/>
            <person name="Pan X."/>
            <person name="Warren A."/>
            <person name="Jiang C."/>
            <person name="Yuan D."/>
            <person name="Miao W."/>
        </authorList>
    </citation>
    <scope>NUCLEOTIDE SEQUENCE [LARGE SCALE GENOMIC DNA]</scope>
    <source>
        <strain evidence="4">36N120E</strain>
    </source>
</reference>
<evidence type="ECO:0000256" key="2">
    <source>
        <dbReference type="SAM" id="MobiDB-lite"/>
    </source>
</evidence>
<name>A0A0V0R4Z0_PSEPJ</name>
<feature type="region of interest" description="Disordered" evidence="2">
    <location>
        <begin position="817"/>
        <end position="879"/>
    </location>
</feature>
<feature type="domain" description="Protein kinase" evidence="3">
    <location>
        <begin position="680"/>
        <end position="1063"/>
    </location>
</feature>
<sequence>MKFYENDSDLAKYFISVVDGNQKGIQKQFYLEKNWVPMVFGTLDKISRFPCQPGSQNEEEVEKNPLILEEYFEQLDQSLDQVVNLCLFDCFMYRAQTLENSIKKDVYFNGTNLIEFLLNYIFVSEENMLTQVSENPGNQSHFFQQNNSNIKQIYKQSPIKNRQFNDKENAEQQKMFILQKSSSIQYQNSEEQQKQHYFITEQSNNDDKEKKNNNENNNDKSNLNQSNDYNQNQIEQNSNKQIIDEKQQNKKENENQQKINENQEKKFQSKVVMNQQHDEVFEIESSQQTQKTQINDEQKLAKLQNKVKLGENLNKKEEEAFRKIALQDFYIEAIILLSQKALSADKDIELVYQCYEGNLNRLSNSEEAEIKQDEQMQLFTGYQIAQITQEKELKKFLDIILIMHIFQKNELASNQEKIKKNRNQNLINDLFMLSKIIDKQYFQDVFNKSASQDILKYIISFIQPEQVQDYLNLLFVERKLGNKKISPSFVKKYKGVQLKNVIQEILDIDLKDLRIQCQEQMYMYKKYLENNKNPVEINEIKYQLELKFKIDFADSLLYQNKKQYSIKHLYNAEDKYQQVNEQTGNKFTRFFANSDLWLQNLAKREMTDDEFYSACNQEINKKLKSVLKENLLYKYGYTTFTQNQANLIQQQQSKKNEENQDDNQENKDQDEKIKEDPVFYYNIQENGAINFGGFLSTMDIIRIPENWVKIKIKKEKGVFKFNYQEFSLLSFYQSTKVDRYLHLMKQVSPYQLNAYGILGNTDKVIVEPFVKRLFQFLQEREQENLEIAQMRLKTEQAMAESDLRKSEVKYNVNSSLRLSTLQNDKNNESNEKNNENQEINNKKNENQQQQMQQDEVKSEGEIVDNQKLDQDEIEKQEQKKENGDLYFRLNPGILVSQLIGIVTSMHMNQIQGYLSMYPTQILFLTPQGDLKTSNILTLLLSQKNQTRYAAAPEMYLKKLDENLGDKSDVWAIGVILYKIFWGNWIIEQEDSQIIEKLEKFKNQQYVKELLEIEQDQNLCFYQDLKSNQEYMDLVKNIIQQCLKYDPFSRPSSVELLLQIHQFLKKSEDCQQAKGIFSLYNFDKINKEILSLNQIIQNFEFGLEKNEKQNLNSQEKKQNESQQNSLQQDREEKPIMKLIQRNTRQKYSYLDIDKLQQISSTSSSMKQSLNSNQSSENKKIKSMKKQLQKKLAMHNQNLKDTKKIKVQEDQTYSQLANPKNPSNQELKENEKNNNKIQQTEPQTINKNNQNDNNINNNSYNNNSSNNNYNTNKKDIVVLKNKEEEQDDDDELDPQEIFMMAGGGVLVVYQNGLIIYMSSQGQAYVIYNKDFDIENVMKYGLNDLLQGQGIFYLDRQQTEQRMVIGQFKNGLCQKGVMIDQFLSRKINIAVDKYGIPKDESQYMYIEDLYNKQQYIDDQKQFQKLTQVIIQNYEKANIFVDFLGNQVVSEFDESNSCIKVDKQCENFMLADNSKIVCIIKNKGFMIDFYTLTYTIYNNLIDENQYNLNIQQILEHLEHGQDLKYYMLNGMKFVGKFQNYQPWCKEGFGVWKDLQGYKYEGQYVSDKKQGQGKEIMPNGDIYEGDFYQNKREGQGILVYNRNSKIYSYQGQFLEGKKHGFGMEKMQNGKIFQVKYHKEKELKRVFKETDKNVTFQETEQKYEMHKFI</sequence>
<feature type="compositionally biased region" description="Basic and acidic residues" evidence="2">
    <location>
        <begin position="247"/>
        <end position="267"/>
    </location>
</feature>
<feature type="compositionally biased region" description="Basic and acidic residues" evidence="2">
    <location>
        <begin position="825"/>
        <end position="845"/>
    </location>
</feature>
<dbReference type="SUPFAM" id="SSF82185">
    <property type="entry name" value="Histone H3 K4-specific methyltransferase SET7/9 N-terminal domain"/>
    <property type="match status" value="1"/>
</dbReference>
<keyword evidence="5" id="KW-1185">Reference proteome</keyword>
<gene>
    <name evidence="4" type="ORF">PPERSA_12272</name>
</gene>
<dbReference type="PANTHER" id="PTHR23084:SF263">
    <property type="entry name" value="MORN REPEAT-CONTAINING PROTEIN 1"/>
    <property type="match status" value="1"/>
</dbReference>
<dbReference type="SMART" id="SM00698">
    <property type="entry name" value="MORN"/>
    <property type="match status" value="3"/>
</dbReference>
<dbReference type="Gene3D" id="1.10.510.10">
    <property type="entry name" value="Transferase(Phosphotransferase) domain 1"/>
    <property type="match status" value="1"/>
</dbReference>
<dbReference type="SUPFAM" id="SSF56112">
    <property type="entry name" value="Protein kinase-like (PK-like)"/>
    <property type="match status" value="1"/>
</dbReference>
<feature type="compositionally biased region" description="Basic and acidic residues" evidence="2">
    <location>
        <begin position="1196"/>
        <end position="1207"/>
    </location>
</feature>
<evidence type="ECO:0000313" key="5">
    <source>
        <dbReference type="Proteomes" id="UP000054937"/>
    </source>
</evidence>
<proteinExistence type="predicted"/>
<keyword evidence="4" id="KW-0808">Transferase</keyword>
<feature type="region of interest" description="Disordered" evidence="2">
    <location>
        <begin position="247"/>
        <end position="270"/>
    </location>
</feature>
<feature type="region of interest" description="Disordered" evidence="2">
    <location>
        <begin position="202"/>
        <end position="228"/>
    </location>
</feature>
<dbReference type="GO" id="GO:0005524">
    <property type="term" value="F:ATP binding"/>
    <property type="evidence" value="ECO:0007669"/>
    <property type="project" value="InterPro"/>
</dbReference>
<feature type="region of interest" description="Disordered" evidence="2">
    <location>
        <begin position="649"/>
        <end position="671"/>
    </location>
</feature>
<evidence type="ECO:0000259" key="3">
    <source>
        <dbReference type="PROSITE" id="PS50011"/>
    </source>
</evidence>
<dbReference type="EMBL" id="LDAU01000048">
    <property type="protein sequence ID" value="KRX09529.1"/>
    <property type="molecule type" value="Genomic_DNA"/>
</dbReference>
<dbReference type="InParanoid" id="A0A0V0R4Z0"/>
<dbReference type="Gene3D" id="2.20.110.10">
    <property type="entry name" value="Histone H3 K4-specific methyltransferase SET7/9 N-terminal domain"/>
    <property type="match status" value="1"/>
</dbReference>
<evidence type="ECO:0000256" key="1">
    <source>
        <dbReference type="ARBA" id="ARBA00022737"/>
    </source>
</evidence>
<dbReference type="SMART" id="SM00220">
    <property type="entry name" value="S_TKc"/>
    <property type="match status" value="1"/>
</dbReference>
<dbReference type="Proteomes" id="UP000054937">
    <property type="component" value="Unassembled WGS sequence"/>
</dbReference>
<dbReference type="OrthoDB" id="3673723at2759"/>
<dbReference type="InterPro" id="IPR011009">
    <property type="entry name" value="Kinase-like_dom_sf"/>
</dbReference>
<keyword evidence="1" id="KW-0677">Repeat</keyword>
<dbReference type="InterPro" id="IPR000719">
    <property type="entry name" value="Prot_kinase_dom"/>
</dbReference>
<feature type="compositionally biased region" description="Low complexity" evidence="2">
    <location>
        <begin position="1233"/>
        <end position="1269"/>
    </location>
</feature>
<feature type="compositionally biased region" description="Basic and acidic residues" evidence="2">
    <location>
        <begin position="1109"/>
        <end position="1118"/>
    </location>
</feature>